<proteinExistence type="predicted"/>
<dbReference type="SUPFAM" id="SSF49599">
    <property type="entry name" value="TRAF domain-like"/>
    <property type="match status" value="2"/>
</dbReference>
<dbReference type="Pfam" id="PF22486">
    <property type="entry name" value="MATH_2"/>
    <property type="match status" value="2"/>
</dbReference>
<protein>
    <recommendedName>
        <fullName evidence="1">MATH domain-containing protein</fullName>
    </recommendedName>
</protein>
<dbReference type="PANTHER" id="PTHR46162:SF47">
    <property type="entry name" value="TRAF-LIKE FAMILY PROTEIN-RELATED"/>
    <property type="match status" value="1"/>
</dbReference>
<dbReference type="PANTHER" id="PTHR46162">
    <property type="entry name" value="TRAF-LIKE FAMILY PROTEIN"/>
    <property type="match status" value="1"/>
</dbReference>
<dbReference type="AlphaFoldDB" id="A0AAU9SK87"/>
<gene>
    <name evidence="2" type="ORF">TAV2_LOCUS15899</name>
</gene>
<accession>A0AAU9SK87</accession>
<name>A0AAU9SK87_THLAR</name>
<dbReference type="CDD" id="cd00121">
    <property type="entry name" value="MATH"/>
    <property type="match status" value="2"/>
</dbReference>
<evidence type="ECO:0000313" key="2">
    <source>
        <dbReference type="EMBL" id="CAH2066408.1"/>
    </source>
</evidence>
<organism evidence="2 3">
    <name type="scientific">Thlaspi arvense</name>
    <name type="common">Field penny-cress</name>
    <dbReference type="NCBI Taxonomy" id="13288"/>
    <lineage>
        <taxon>Eukaryota</taxon>
        <taxon>Viridiplantae</taxon>
        <taxon>Streptophyta</taxon>
        <taxon>Embryophyta</taxon>
        <taxon>Tracheophyta</taxon>
        <taxon>Spermatophyta</taxon>
        <taxon>Magnoliopsida</taxon>
        <taxon>eudicotyledons</taxon>
        <taxon>Gunneridae</taxon>
        <taxon>Pentapetalae</taxon>
        <taxon>rosids</taxon>
        <taxon>malvids</taxon>
        <taxon>Brassicales</taxon>
        <taxon>Brassicaceae</taxon>
        <taxon>Thlaspideae</taxon>
        <taxon>Thlaspi</taxon>
    </lineage>
</organism>
<reference evidence="2 3" key="1">
    <citation type="submission" date="2022-03" db="EMBL/GenBank/DDBJ databases">
        <authorList>
            <person name="Nunn A."/>
            <person name="Chopra R."/>
            <person name="Nunn A."/>
            <person name="Contreras Garrido A."/>
        </authorList>
    </citation>
    <scope>NUCLEOTIDE SEQUENCE [LARGE SCALE GENOMIC DNA]</scope>
</reference>
<feature type="domain" description="MATH" evidence="1">
    <location>
        <begin position="19"/>
        <end position="160"/>
    </location>
</feature>
<feature type="domain" description="MATH" evidence="1">
    <location>
        <begin position="180"/>
        <end position="307"/>
    </location>
</feature>
<dbReference type="Gene3D" id="2.60.210.10">
    <property type="entry name" value="Apoptosis, Tumor Necrosis Factor Receptor Associated Protein 2, Chain A"/>
    <property type="match status" value="2"/>
</dbReference>
<dbReference type="InterPro" id="IPR008974">
    <property type="entry name" value="TRAF-like"/>
</dbReference>
<dbReference type="PROSITE" id="PS50144">
    <property type="entry name" value="MATH"/>
    <property type="match status" value="2"/>
</dbReference>
<dbReference type="SMART" id="SM00061">
    <property type="entry name" value="MATH"/>
    <property type="match status" value="2"/>
</dbReference>
<evidence type="ECO:0000313" key="3">
    <source>
        <dbReference type="Proteomes" id="UP000836841"/>
    </source>
</evidence>
<dbReference type="Proteomes" id="UP000836841">
    <property type="component" value="Chromosome 5"/>
</dbReference>
<dbReference type="InterPro" id="IPR002083">
    <property type="entry name" value="MATH/TRAF_dom"/>
</dbReference>
<keyword evidence="3" id="KW-1185">Reference proteome</keyword>
<evidence type="ECO:0000259" key="1">
    <source>
        <dbReference type="PROSITE" id="PS50144"/>
    </source>
</evidence>
<sequence length="320" mass="36593">MGSGSSVSTIVKNWREHPPSSYSLKIHNFSQINNSTTASSDGDKYQSRLFSSGGYNWRLIVYLKGNKKDNGSGFISMYVEIDSKSLMKLNPPTEVFAELRFFVYNKKENNYFTIQDLQVKPFSALKTVWGLQQVLPSNTFNNPKKGYIFEGDQCEFGVDVIVAPPLTNWEILSFNEKLPRPKFSWTVKNFSMLKEHFYNSDSFSKGGRKWILCLYPTGDSRADGKWLSVFLCLADTDGDKPKADENIFMQGHVRVLDPLGSNHVSGKMSDWHNESNTGWGWVKFLSLTQLRKRYLDKEDTLRLEIEFEVVSSTKHSPITI</sequence>
<dbReference type="EMBL" id="OU466861">
    <property type="protein sequence ID" value="CAH2066408.1"/>
    <property type="molecule type" value="Genomic_DNA"/>
</dbReference>